<dbReference type="AlphaFoldDB" id="A0A2A5B177"/>
<gene>
    <name evidence="5" type="ORF">COA96_07785</name>
</gene>
<keyword evidence="1" id="KW-0732">Signal</keyword>
<dbReference type="Proteomes" id="UP000218327">
    <property type="component" value="Unassembled WGS sequence"/>
</dbReference>
<dbReference type="Pfam" id="PF01436">
    <property type="entry name" value="NHL"/>
    <property type="match status" value="1"/>
</dbReference>
<sequence>MPADASGPQVPEGVAQFAVDPFWPKPLPNNWIIGRVAGTAVDADDNVWIIHRPWEVQDTNAGSTPLQTTRDITWGHDPLQSMCCTTAPPVLAFDPEGNVIHAWGGDDPNGEFEWFNSEHGIHVDHNGYVWVAGNGSDDHHLMKFTKEGKLVLKIGDVGANEGSNDTDSVNRAAIMEVDPNTNELYVADGYGNRRLIVFDAETGEYLRHWGAYGEVPIDEDPGPWDPDAPPSRTWRTPVHGLAISNDGLVYVSDRPSNRFQVFRTDGTYLFENVLAPQTYGPGSTWGAEFDPLDPEQKFLYVPDGTNNRVWALDRATLEPVYSWGTGGRQAGQFDWLHYMSFDSKGNLFTGEVRMGHRVQKFIRLNGN</sequence>
<dbReference type="InterPro" id="IPR001258">
    <property type="entry name" value="NHL_repeat"/>
</dbReference>
<organism evidence="5 6">
    <name type="scientific">SAR86 cluster bacterium</name>
    <dbReference type="NCBI Taxonomy" id="2030880"/>
    <lineage>
        <taxon>Bacteria</taxon>
        <taxon>Pseudomonadati</taxon>
        <taxon>Pseudomonadota</taxon>
        <taxon>Gammaproteobacteria</taxon>
        <taxon>SAR86 cluster</taxon>
    </lineage>
</organism>
<dbReference type="Gene3D" id="2.120.10.30">
    <property type="entry name" value="TolB, C-terminal domain"/>
    <property type="match status" value="1"/>
</dbReference>
<dbReference type="EMBL" id="NVVJ01000019">
    <property type="protein sequence ID" value="PCJ25225.1"/>
    <property type="molecule type" value="Genomic_DNA"/>
</dbReference>
<proteinExistence type="predicted"/>
<keyword evidence="2" id="KW-0677">Repeat</keyword>
<dbReference type="PROSITE" id="PS51125">
    <property type="entry name" value="NHL"/>
    <property type="match status" value="1"/>
</dbReference>
<reference evidence="6" key="1">
    <citation type="submission" date="2017-08" db="EMBL/GenBank/DDBJ databases">
        <title>A dynamic microbial community with high functional redundancy inhabits the cold, oxic subseafloor aquifer.</title>
        <authorList>
            <person name="Tully B.J."/>
            <person name="Wheat C.G."/>
            <person name="Glazer B.T."/>
            <person name="Huber J.A."/>
        </authorList>
    </citation>
    <scope>NUCLEOTIDE SEQUENCE [LARGE SCALE GENOMIC DNA]</scope>
</reference>
<evidence type="ECO:0000313" key="5">
    <source>
        <dbReference type="EMBL" id="PCJ25225.1"/>
    </source>
</evidence>
<protein>
    <recommendedName>
        <fullName evidence="7">6-bladed beta-propeller</fullName>
    </recommendedName>
</protein>
<dbReference type="PANTHER" id="PTHR10680">
    <property type="entry name" value="PEPTIDYL-GLYCINE ALPHA-AMIDATING MONOOXYGENASE"/>
    <property type="match status" value="1"/>
</dbReference>
<name>A0A2A5B177_9GAMM</name>
<evidence type="ECO:0000313" key="6">
    <source>
        <dbReference type="Proteomes" id="UP000218327"/>
    </source>
</evidence>
<evidence type="ECO:0000256" key="3">
    <source>
        <dbReference type="ARBA" id="ARBA00023180"/>
    </source>
</evidence>
<comment type="caution">
    <text evidence="5">The sequence shown here is derived from an EMBL/GenBank/DDBJ whole genome shotgun (WGS) entry which is preliminary data.</text>
</comment>
<dbReference type="SUPFAM" id="SSF63829">
    <property type="entry name" value="Calcium-dependent phosphotriesterase"/>
    <property type="match status" value="1"/>
</dbReference>
<dbReference type="InterPro" id="IPR011042">
    <property type="entry name" value="6-blade_b-propeller_TolB-like"/>
</dbReference>
<evidence type="ECO:0000256" key="4">
    <source>
        <dbReference type="PROSITE-ProRule" id="PRU00504"/>
    </source>
</evidence>
<feature type="repeat" description="NHL" evidence="4">
    <location>
        <begin position="239"/>
        <end position="265"/>
    </location>
</feature>
<evidence type="ECO:0008006" key="7">
    <source>
        <dbReference type="Google" id="ProtNLM"/>
    </source>
</evidence>
<evidence type="ECO:0000256" key="1">
    <source>
        <dbReference type="ARBA" id="ARBA00022729"/>
    </source>
</evidence>
<keyword evidence="3" id="KW-0325">Glycoprotein</keyword>
<evidence type="ECO:0000256" key="2">
    <source>
        <dbReference type="ARBA" id="ARBA00022737"/>
    </source>
</evidence>
<accession>A0A2A5B177</accession>